<dbReference type="SMART" id="SM00255">
    <property type="entry name" value="TIR"/>
    <property type="match status" value="1"/>
</dbReference>
<dbReference type="SUPFAM" id="SSF52200">
    <property type="entry name" value="Toll/Interleukin receptor TIR domain"/>
    <property type="match status" value="1"/>
</dbReference>
<keyword evidence="6" id="KW-0520">NAD</keyword>
<evidence type="ECO:0000256" key="5">
    <source>
        <dbReference type="ARBA" id="ARBA00022821"/>
    </source>
</evidence>
<feature type="domain" description="TIR" evidence="8">
    <location>
        <begin position="10"/>
        <end position="176"/>
    </location>
</feature>
<dbReference type="InterPro" id="IPR045344">
    <property type="entry name" value="C-JID"/>
</dbReference>
<evidence type="ECO:0000256" key="3">
    <source>
        <dbReference type="ARBA" id="ARBA00022737"/>
    </source>
</evidence>
<reference evidence="10" key="1">
    <citation type="submission" date="2025-08" db="UniProtKB">
        <authorList>
            <consortium name="RefSeq"/>
        </authorList>
    </citation>
    <scope>IDENTIFICATION</scope>
    <source>
        <tissue evidence="10">Seedling</tissue>
    </source>
</reference>
<evidence type="ECO:0000259" key="8">
    <source>
        <dbReference type="PROSITE" id="PS50104"/>
    </source>
</evidence>
<dbReference type="InterPro" id="IPR000157">
    <property type="entry name" value="TIR_dom"/>
</dbReference>
<dbReference type="Pfam" id="PF01582">
    <property type="entry name" value="TIR"/>
    <property type="match status" value="1"/>
</dbReference>
<dbReference type="InterPro" id="IPR027417">
    <property type="entry name" value="P-loop_NTPase"/>
</dbReference>
<dbReference type="Pfam" id="PF00931">
    <property type="entry name" value="NB-ARC"/>
    <property type="match status" value="1"/>
</dbReference>
<sequence>MASSSSSSQEKYDVFLSFRGEDTRDGFTGHLYNALCQKHINTYKDDENLESGHRISEIMEAIRESKICIIVFSKDFASSTWCLDEVVRIIECKRGGNDVIIPIFYGIEPSTVRKQEQSYAEAFARHEQRFKDSIYKVHRWSNSLKEVAGIRGYNSTKGRPDYMLIQKIVEDVLLKLRKYQLTNDHFKGSLVGMTERIKEIESLLSIGLMGVRIIGIWGMGGIGKTTLASVIYQRFSYSHFEGYCFLKDVRGEFERYGINHLRKNLLSMLLKDEAILNMDTPFVVSIFIQDRFHRKKVLVVLDDVDAISTLQYLIEGFDQFADGSRIIVTTRDVQLLRLVADKIYEVKKLNHFEALQLFSLHACGQNSDLATNYENLPEKVANYADGNPLALKVLGSSLHSKSKKKWESALGKLQIDPHQDIQKVLKISYDGLSDKGIQDIFLDIACFFDDGTDREYGENILHRSEHFDATIGISILIDKCLVIKCQRKLYMHALVRQMGKAIVCDENKEPGKRGRLWKTKDVCHVLERNTGSSTIEGILLNQSELQKDVKVMPTAFSKMYHLRFLRMHFDDRFAFKSIVSEKSGWAPYNKMILPFEGIEYLSNELRYFQWDLYPSKYLPSNFSPKNLVELVMRESQLVELPWNEDQPIGKLKKIDLSYSEHLIQIPNLCRAINIESIYLRSCKSLAQVPSCFKNLDKLQLLDLTDCISLKDGIENLPMNIRKLRLGGTAIEVLPSSIGCLVDLEYLDLSGCKNLKDGIENLPLNIVDLRLSWTAIKVLPSSFGLLNPYRLDLMSCRNLEDVQNISMGTGDLNLSWTPIKTLPESIWKMRHPVSLFLNYCPNLEKLPEVSDCLSSYIRILSLNGCTRLKSIPELPPRLVCLYAKNCTSLETISSWRDPHYELIGRIWGGCRFENCLKLDEHTRNNIIAGRLRRTISFAQDILHLEAVYPGNEIPEWFSHQTDGGNSIHIRFPPNWFHSNDPCFKFVCCVVFNKSWMDAIFHFEFNFKTNMNNDDRLYDYRKPLMEGPDTIYPDHVFISHEKINLIDMFGTEWSSVCSNITNASCRVFIQGKGIINWEIKKFGLELLK</sequence>
<dbReference type="InterPro" id="IPR002182">
    <property type="entry name" value="NB-ARC"/>
</dbReference>
<evidence type="ECO:0000313" key="10">
    <source>
        <dbReference type="RefSeq" id="XP_048320437.2"/>
    </source>
</evidence>
<keyword evidence="2" id="KW-0433">Leucine-rich repeat</keyword>
<keyword evidence="5" id="KW-0611">Plant defense</keyword>
<dbReference type="PROSITE" id="PS50104">
    <property type="entry name" value="TIR"/>
    <property type="match status" value="1"/>
</dbReference>
<evidence type="ECO:0000256" key="1">
    <source>
        <dbReference type="ARBA" id="ARBA00011982"/>
    </source>
</evidence>
<evidence type="ECO:0000256" key="7">
    <source>
        <dbReference type="ARBA" id="ARBA00047304"/>
    </source>
</evidence>
<evidence type="ECO:0000256" key="6">
    <source>
        <dbReference type="ARBA" id="ARBA00023027"/>
    </source>
</evidence>
<keyword evidence="3" id="KW-0677">Repeat</keyword>
<evidence type="ECO:0000256" key="2">
    <source>
        <dbReference type="ARBA" id="ARBA00022614"/>
    </source>
</evidence>
<dbReference type="PANTHER" id="PTHR11017">
    <property type="entry name" value="LEUCINE-RICH REPEAT-CONTAINING PROTEIN"/>
    <property type="match status" value="1"/>
</dbReference>
<organism evidence="9 10">
    <name type="scientific">Ziziphus jujuba</name>
    <name type="common">Chinese jujube</name>
    <name type="synonym">Ziziphus sativa</name>
    <dbReference type="NCBI Taxonomy" id="326968"/>
    <lineage>
        <taxon>Eukaryota</taxon>
        <taxon>Viridiplantae</taxon>
        <taxon>Streptophyta</taxon>
        <taxon>Embryophyta</taxon>
        <taxon>Tracheophyta</taxon>
        <taxon>Spermatophyta</taxon>
        <taxon>Magnoliopsida</taxon>
        <taxon>eudicotyledons</taxon>
        <taxon>Gunneridae</taxon>
        <taxon>Pentapetalae</taxon>
        <taxon>rosids</taxon>
        <taxon>fabids</taxon>
        <taxon>Rosales</taxon>
        <taxon>Rhamnaceae</taxon>
        <taxon>Paliureae</taxon>
        <taxon>Ziziphus</taxon>
    </lineage>
</organism>
<gene>
    <name evidence="10" type="primary">LOC112489416</name>
</gene>
<dbReference type="PRINTS" id="PR00364">
    <property type="entry name" value="DISEASERSIST"/>
</dbReference>
<dbReference type="PANTHER" id="PTHR11017:SF479">
    <property type="entry name" value="DISEASE RESISTANCE PROTEIN (TIR-NBS-LRR CLASS) FAMILY"/>
    <property type="match status" value="1"/>
</dbReference>
<dbReference type="Proteomes" id="UP001652623">
    <property type="component" value="Chromosome 6"/>
</dbReference>
<dbReference type="SUPFAM" id="SSF46785">
    <property type="entry name" value="Winged helix' DNA-binding domain"/>
    <property type="match status" value="1"/>
</dbReference>
<dbReference type="InterPro" id="IPR058192">
    <property type="entry name" value="WHD_ROQ1-like"/>
</dbReference>
<dbReference type="InterPro" id="IPR042197">
    <property type="entry name" value="Apaf_helical"/>
</dbReference>
<dbReference type="InterPro" id="IPR032675">
    <property type="entry name" value="LRR_dom_sf"/>
</dbReference>
<dbReference type="InterPro" id="IPR036390">
    <property type="entry name" value="WH_DNA-bd_sf"/>
</dbReference>
<name>A0ABM3I4J0_ZIZJJ</name>
<dbReference type="EC" id="3.2.2.6" evidence="1"/>
<dbReference type="Pfam" id="PF20160">
    <property type="entry name" value="C-JID"/>
    <property type="match status" value="1"/>
</dbReference>
<dbReference type="InterPro" id="IPR035897">
    <property type="entry name" value="Toll_tir_struct_dom_sf"/>
</dbReference>
<dbReference type="Gene3D" id="3.80.10.10">
    <property type="entry name" value="Ribonuclease Inhibitor"/>
    <property type="match status" value="2"/>
</dbReference>
<keyword evidence="9" id="KW-1185">Reference proteome</keyword>
<dbReference type="SUPFAM" id="SSF52058">
    <property type="entry name" value="L domain-like"/>
    <property type="match status" value="1"/>
</dbReference>
<dbReference type="RefSeq" id="XP_048320437.2">
    <property type="nucleotide sequence ID" value="XM_048464480.2"/>
</dbReference>
<protein>
    <recommendedName>
        <fullName evidence="1">ADP-ribosyl cyclase/cyclic ADP-ribose hydrolase</fullName>
        <ecNumber evidence="1">3.2.2.6</ecNumber>
    </recommendedName>
</protein>
<evidence type="ECO:0000256" key="4">
    <source>
        <dbReference type="ARBA" id="ARBA00022801"/>
    </source>
</evidence>
<dbReference type="Gene3D" id="3.40.50.10140">
    <property type="entry name" value="Toll/interleukin-1 receptor homology (TIR) domain"/>
    <property type="match status" value="1"/>
</dbReference>
<dbReference type="Pfam" id="PF23282">
    <property type="entry name" value="WHD_ROQ1"/>
    <property type="match status" value="1"/>
</dbReference>
<proteinExistence type="predicted"/>
<accession>A0ABM3I4J0</accession>
<dbReference type="SUPFAM" id="SSF52540">
    <property type="entry name" value="P-loop containing nucleoside triphosphate hydrolases"/>
    <property type="match status" value="1"/>
</dbReference>
<dbReference type="GeneID" id="112489416"/>
<dbReference type="Gene3D" id="1.10.8.430">
    <property type="entry name" value="Helical domain of apoptotic protease-activating factors"/>
    <property type="match status" value="1"/>
</dbReference>
<dbReference type="Gene3D" id="3.40.50.300">
    <property type="entry name" value="P-loop containing nucleotide triphosphate hydrolases"/>
    <property type="match status" value="1"/>
</dbReference>
<evidence type="ECO:0000313" key="9">
    <source>
        <dbReference type="Proteomes" id="UP001652623"/>
    </source>
</evidence>
<dbReference type="InterPro" id="IPR044974">
    <property type="entry name" value="Disease_R_plants"/>
</dbReference>
<keyword evidence="4" id="KW-0378">Hydrolase</keyword>
<comment type="catalytic activity">
    <reaction evidence="7">
        <text>NAD(+) + H2O = ADP-D-ribose + nicotinamide + H(+)</text>
        <dbReference type="Rhea" id="RHEA:16301"/>
        <dbReference type="ChEBI" id="CHEBI:15377"/>
        <dbReference type="ChEBI" id="CHEBI:15378"/>
        <dbReference type="ChEBI" id="CHEBI:17154"/>
        <dbReference type="ChEBI" id="CHEBI:57540"/>
        <dbReference type="ChEBI" id="CHEBI:57967"/>
        <dbReference type="EC" id="3.2.2.6"/>
    </reaction>
    <physiologicalReaction direction="left-to-right" evidence="7">
        <dbReference type="Rhea" id="RHEA:16302"/>
    </physiologicalReaction>
</comment>